<dbReference type="SUPFAM" id="SSF81321">
    <property type="entry name" value="Family A G protein-coupled receptor-like"/>
    <property type="match status" value="1"/>
</dbReference>
<feature type="domain" description="G-protein coupled receptors family 1 profile" evidence="9">
    <location>
        <begin position="61"/>
        <end position="149"/>
    </location>
</feature>
<evidence type="ECO:0000313" key="10">
    <source>
        <dbReference type="EMBL" id="CAI7935159.1"/>
    </source>
</evidence>
<evidence type="ECO:0000256" key="1">
    <source>
        <dbReference type="ARBA" id="ARBA00004141"/>
    </source>
</evidence>
<keyword evidence="5 8" id="KW-0472">Membrane</keyword>
<feature type="transmembrane region" description="Helical" evidence="8">
    <location>
        <begin position="82"/>
        <end position="106"/>
    </location>
</feature>
<keyword evidence="2 8" id="KW-0812">Transmembrane</keyword>
<evidence type="ECO:0000256" key="7">
    <source>
        <dbReference type="ARBA" id="ARBA00023224"/>
    </source>
</evidence>
<dbReference type="PRINTS" id="PR00237">
    <property type="entry name" value="GPCRRHODOPSN"/>
</dbReference>
<dbReference type="EMBL" id="CANTUW010000086">
    <property type="protein sequence ID" value="CAI7935159.1"/>
    <property type="molecule type" value="Genomic_DNA"/>
</dbReference>
<name>A0AA35QQR7_9SAUR</name>
<keyword evidence="6" id="KW-0675">Receptor</keyword>
<keyword evidence="3 8" id="KW-1133">Transmembrane helix</keyword>
<feature type="non-terminal residue" evidence="10">
    <location>
        <position position="208"/>
    </location>
</feature>
<keyword evidence="4" id="KW-0297">G-protein coupled receptor</keyword>
<dbReference type="Proteomes" id="UP001178461">
    <property type="component" value="Unassembled WGS sequence"/>
</dbReference>
<dbReference type="AlphaFoldDB" id="A0AA35QQR7"/>
<evidence type="ECO:0000259" key="9">
    <source>
        <dbReference type="PROSITE" id="PS50262"/>
    </source>
</evidence>
<dbReference type="Pfam" id="PF00001">
    <property type="entry name" value="7tm_1"/>
    <property type="match status" value="1"/>
</dbReference>
<dbReference type="InterPro" id="IPR017452">
    <property type="entry name" value="GPCR_Rhodpsn_7TM"/>
</dbReference>
<reference evidence="10" key="1">
    <citation type="submission" date="2022-12" db="EMBL/GenBank/DDBJ databases">
        <authorList>
            <person name="Alioto T."/>
            <person name="Alioto T."/>
            <person name="Gomez Garrido J."/>
        </authorList>
    </citation>
    <scope>NUCLEOTIDE SEQUENCE</scope>
</reference>
<comment type="caution">
    <text evidence="10">The sequence shown here is derived from an EMBL/GenBank/DDBJ whole genome shotgun (WGS) entry which is preliminary data.</text>
</comment>
<gene>
    <name evidence="10" type="ORF">PODLI_1B024009</name>
</gene>
<comment type="subcellular location">
    <subcellularLocation>
        <location evidence="1">Membrane</location>
        <topology evidence="1">Multi-pass membrane protein</topology>
    </subcellularLocation>
</comment>
<dbReference type="PANTHER" id="PTHR24240">
    <property type="entry name" value="OPSIN"/>
    <property type="match status" value="1"/>
</dbReference>
<organism evidence="10 11">
    <name type="scientific">Podarcis lilfordi</name>
    <name type="common">Lilford's wall lizard</name>
    <dbReference type="NCBI Taxonomy" id="74358"/>
    <lineage>
        <taxon>Eukaryota</taxon>
        <taxon>Metazoa</taxon>
        <taxon>Chordata</taxon>
        <taxon>Craniata</taxon>
        <taxon>Vertebrata</taxon>
        <taxon>Euteleostomi</taxon>
        <taxon>Lepidosauria</taxon>
        <taxon>Squamata</taxon>
        <taxon>Bifurcata</taxon>
        <taxon>Unidentata</taxon>
        <taxon>Episquamata</taxon>
        <taxon>Laterata</taxon>
        <taxon>Lacertibaenia</taxon>
        <taxon>Lacertidae</taxon>
        <taxon>Podarcis</taxon>
    </lineage>
</organism>
<accession>A0AA35QQR7</accession>
<evidence type="ECO:0000256" key="3">
    <source>
        <dbReference type="ARBA" id="ARBA00022989"/>
    </source>
</evidence>
<protein>
    <submittedName>
        <fullName evidence="10">Opsinopsin-5-like</fullName>
    </submittedName>
</protein>
<dbReference type="Gene3D" id="1.20.1070.10">
    <property type="entry name" value="Rhodopsin 7-helix transmembrane proteins"/>
    <property type="match status" value="1"/>
</dbReference>
<evidence type="ECO:0000313" key="11">
    <source>
        <dbReference type="Proteomes" id="UP001178461"/>
    </source>
</evidence>
<keyword evidence="7" id="KW-0807">Transducer</keyword>
<dbReference type="GO" id="GO:0016020">
    <property type="term" value="C:membrane"/>
    <property type="evidence" value="ECO:0007669"/>
    <property type="project" value="UniProtKB-SubCell"/>
</dbReference>
<evidence type="ECO:0000256" key="2">
    <source>
        <dbReference type="ARBA" id="ARBA00022692"/>
    </source>
</evidence>
<dbReference type="PROSITE" id="PS50262">
    <property type="entry name" value="G_PROTEIN_RECEP_F1_2"/>
    <property type="match status" value="1"/>
</dbReference>
<dbReference type="GO" id="GO:0004930">
    <property type="term" value="F:G protein-coupled receptor activity"/>
    <property type="evidence" value="ECO:0007669"/>
    <property type="project" value="UniProtKB-KW"/>
</dbReference>
<dbReference type="InterPro" id="IPR050125">
    <property type="entry name" value="GPCR_opsins"/>
</dbReference>
<proteinExistence type="predicted"/>
<evidence type="ECO:0000256" key="5">
    <source>
        <dbReference type="ARBA" id="ARBA00023136"/>
    </source>
</evidence>
<feature type="non-terminal residue" evidence="10">
    <location>
        <position position="1"/>
    </location>
</feature>
<feature type="transmembrane region" description="Helical" evidence="8">
    <location>
        <begin position="49"/>
        <end position="70"/>
    </location>
</feature>
<feature type="transmembrane region" description="Helical" evidence="8">
    <location>
        <begin position="150"/>
        <end position="170"/>
    </location>
</feature>
<sequence>LHPPVIFNGQACKRKGDRRRFGLFESGNGPSDVWSFSLTSIPGKILEQIIKQTVCVVSLFGNSLLLLVAYRKRAVLKPAEFFIVNLAISDVGMTATLFPLATPSFFAHRWLFNHAMCTFYAFCGVLFGLCSLTSLTALSTVCCMKVCYPAYGLGNSFTGFEIACGVILALSPAPPNLDGTLVYELNPFQKVCSVLKPSCSQTKLFLNQ</sequence>
<keyword evidence="11" id="KW-1185">Reference proteome</keyword>
<evidence type="ECO:0000256" key="6">
    <source>
        <dbReference type="ARBA" id="ARBA00023170"/>
    </source>
</evidence>
<evidence type="ECO:0000256" key="8">
    <source>
        <dbReference type="SAM" id="Phobius"/>
    </source>
</evidence>
<dbReference type="InterPro" id="IPR000276">
    <property type="entry name" value="GPCR_Rhodpsn"/>
</dbReference>
<feature type="transmembrane region" description="Helical" evidence="8">
    <location>
        <begin position="118"/>
        <end position="138"/>
    </location>
</feature>
<evidence type="ECO:0000256" key="4">
    <source>
        <dbReference type="ARBA" id="ARBA00023040"/>
    </source>
</evidence>